<keyword evidence="1 3" id="KW-0853">WD repeat</keyword>
<dbReference type="Proteomes" id="UP001150062">
    <property type="component" value="Unassembled WGS sequence"/>
</dbReference>
<sequence length="679" mass="79571">MKTTIQNNHKNSKLQNTMNKELLDLNSFEQKIKKNESFGLPNGASFEFDEEWFEVEIVPKGETKTKEETPKLISKVAQNLSILNSDFIDNILKKFMSHIFKIPKQIKRKKKPKVSQPTEDEIKPFELSKFDIPKYSQKQAIHELKPLKTKFRLNDGKYCLEREFYVENKTEFKPNLRKALQYPKNESNCNLMLFNVPKKSTKQNFENKNQLDIFYNFKNGIYGFDNTSRAIQPKIKKIFKKSILNYQIMKTKTLETSYIAILFKNSLISIQNFKNDFHYEINIKHSITPLIFTMLQFVPNSKNKIAVSDVQGNIWIFSIDRKDPHNLNYIPKKKDKFVIYTNKKKNFNPVSILNCGKYQIKYFQFSNNSDFLATVDKGGFFRVFDLNKDKIYFNFKSLFGGFTCLSWFINDKFILTGGEDDLISLWDLEKKSLIARCFGHNSWIRSVKFDLPYMNLNGEENENEHELGNVGESRNLKHSNNSINTSKIEKNNDIFRFGSVGEDGFFCLYEVKYHFKSQSNLQSRSKSKNSVESTSNSTSTPNSNSESETKTENDSQLKKKKKKKKSDSDSDSNSDSETDLDTNKREKSNKLKNKKKYNNDLLIYSKMSEFDQDDEINYYPLLKRKISYSPLCDILFSKKRIFFSNKIGIIKSYLRPLNERPICNNWNSIKNKIKPSQQK</sequence>
<evidence type="ECO:0000256" key="2">
    <source>
        <dbReference type="ARBA" id="ARBA00022737"/>
    </source>
</evidence>
<dbReference type="InterPro" id="IPR019775">
    <property type="entry name" value="WD40_repeat_CS"/>
</dbReference>
<dbReference type="SMART" id="SM00320">
    <property type="entry name" value="WD40"/>
    <property type="match status" value="4"/>
</dbReference>
<name>A0ABQ8Y1Q9_9EUKA</name>
<dbReference type="PROSITE" id="PS50082">
    <property type="entry name" value="WD_REPEATS_2"/>
    <property type="match status" value="1"/>
</dbReference>
<feature type="compositionally biased region" description="Low complexity" evidence="4">
    <location>
        <begin position="528"/>
        <end position="546"/>
    </location>
</feature>
<feature type="compositionally biased region" description="Basic and acidic residues" evidence="4">
    <location>
        <begin position="547"/>
        <end position="557"/>
    </location>
</feature>
<dbReference type="InterPro" id="IPR015943">
    <property type="entry name" value="WD40/YVTN_repeat-like_dom_sf"/>
</dbReference>
<keyword evidence="6" id="KW-1185">Reference proteome</keyword>
<feature type="region of interest" description="Disordered" evidence="4">
    <location>
        <begin position="519"/>
        <end position="592"/>
    </location>
</feature>
<evidence type="ECO:0000256" key="1">
    <source>
        <dbReference type="ARBA" id="ARBA00022574"/>
    </source>
</evidence>
<dbReference type="SUPFAM" id="SSF50978">
    <property type="entry name" value="WD40 repeat-like"/>
    <property type="match status" value="1"/>
</dbReference>
<dbReference type="PANTHER" id="PTHR14107:SF16">
    <property type="entry name" value="AT02583P"/>
    <property type="match status" value="1"/>
</dbReference>
<evidence type="ECO:0000256" key="3">
    <source>
        <dbReference type="PROSITE-ProRule" id="PRU00221"/>
    </source>
</evidence>
<dbReference type="InterPro" id="IPR051362">
    <property type="entry name" value="WD_repeat_creC_regulators"/>
</dbReference>
<accession>A0ABQ8Y1Q9</accession>
<feature type="compositionally biased region" description="Acidic residues" evidence="4">
    <location>
        <begin position="569"/>
        <end position="580"/>
    </location>
</feature>
<dbReference type="Gene3D" id="2.130.10.10">
    <property type="entry name" value="YVTN repeat-like/Quinoprotein amine dehydrogenase"/>
    <property type="match status" value="1"/>
</dbReference>
<keyword evidence="2" id="KW-0677">Repeat</keyword>
<evidence type="ECO:0000313" key="6">
    <source>
        <dbReference type="Proteomes" id="UP001150062"/>
    </source>
</evidence>
<dbReference type="InterPro" id="IPR036322">
    <property type="entry name" value="WD40_repeat_dom_sf"/>
</dbReference>
<organism evidence="5 6">
    <name type="scientific">Anaeramoeba flamelloides</name>
    <dbReference type="NCBI Taxonomy" id="1746091"/>
    <lineage>
        <taxon>Eukaryota</taxon>
        <taxon>Metamonada</taxon>
        <taxon>Anaeramoebidae</taxon>
        <taxon>Anaeramoeba</taxon>
    </lineage>
</organism>
<comment type="caution">
    <text evidence="5">The sequence shown here is derived from an EMBL/GenBank/DDBJ whole genome shotgun (WGS) entry which is preliminary data.</text>
</comment>
<dbReference type="PROSITE" id="PS00678">
    <property type="entry name" value="WD_REPEATS_1"/>
    <property type="match status" value="1"/>
</dbReference>
<feature type="region of interest" description="Disordered" evidence="4">
    <location>
        <begin position="462"/>
        <end position="483"/>
    </location>
</feature>
<evidence type="ECO:0000256" key="4">
    <source>
        <dbReference type="SAM" id="MobiDB-lite"/>
    </source>
</evidence>
<reference evidence="5" key="1">
    <citation type="submission" date="2022-08" db="EMBL/GenBank/DDBJ databases">
        <title>Novel sulfate-reducing endosymbionts in the free-living metamonad Anaeramoeba.</title>
        <authorList>
            <person name="Jerlstrom-Hultqvist J."/>
            <person name="Cepicka I."/>
            <person name="Gallot-Lavallee L."/>
            <person name="Salas-Leiva D."/>
            <person name="Curtis B.A."/>
            <person name="Zahonova K."/>
            <person name="Pipaliya S."/>
            <person name="Dacks J."/>
            <person name="Roger A.J."/>
        </authorList>
    </citation>
    <scope>NUCLEOTIDE SEQUENCE</scope>
    <source>
        <strain evidence="5">Schooner1</strain>
    </source>
</reference>
<gene>
    <name evidence="5" type="ORF">M0813_25748</name>
</gene>
<dbReference type="PANTHER" id="PTHR14107">
    <property type="entry name" value="WD REPEAT PROTEIN"/>
    <property type="match status" value="1"/>
</dbReference>
<dbReference type="EMBL" id="JAOAOG010000232">
    <property type="protein sequence ID" value="KAJ6238524.1"/>
    <property type="molecule type" value="Genomic_DNA"/>
</dbReference>
<evidence type="ECO:0000313" key="5">
    <source>
        <dbReference type="EMBL" id="KAJ6238524.1"/>
    </source>
</evidence>
<dbReference type="InterPro" id="IPR001680">
    <property type="entry name" value="WD40_rpt"/>
</dbReference>
<dbReference type="Pfam" id="PF00400">
    <property type="entry name" value="WD40"/>
    <property type="match status" value="1"/>
</dbReference>
<feature type="repeat" description="WD" evidence="3">
    <location>
        <begin position="395"/>
        <end position="436"/>
    </location>
</feature>
<proteinExistence type="predicted"/>
<protein>
    <submittedName>
        <fullName evidence="5">Uncharacterized protein</fullName>
    </submittedName>
</protein>